<evidence type="ECO:0000256" key="1">
    <source>
        <dbReference type="PROSITE-ProRule" id="PRU00529"/>
    </source>
</evidence>
<dbReference type="EMBL" id="JAPZBU010000009">
    <property type="protein sequence ID" value="KAJ5386336.1"/>
    <property type="molecule type" value="Genomic_DNA"/>
</dbReference>
<keyword evidence="4" id="KW-1185">Reference proteome</keyword>
<name>A0A9W9VNE4_9EURO</name>
<dbReference type="Proteomes" id="UP001147747">
    <property type="component" value="Unassembled WGS sequence"/>
</dbReference>
<dbReference type="AlphaFoldDB" id="A0A9W9VNE4"/>
<dbReference type="Pfam" id="PF02926">
    <property type="entry name" value="THUMP"/>
    <property type="match status" value="1"/>
</dbReference>
<comment type="caution">
    <text evidence="3">The sequence shown here is derived from an EMBL/GenBank/DDBJ whole genome shotgun (WGS) entry which is preliminary data.</text>
</comment>
<dbReference type="RefSeq" id="XP_056484134.1">
    <property type="nucleotide sequence ID" value="XM_056633514.1"/>
</dbReference>
<dbReference type="InterPro" id="IPR004114">
    <property type="entry name" value="THUMP_dom"/>
</dbReference>
<dbReference type="Gene3D" id="3.30.2300.10">
    <property type="entry name" value="THUMP superfamily"/>
    <property type="match status" value="1"/>
</dbReference>
<feature type="domain" description="THUMP" evidence="2">
    <location>
        <begin position="151"/>
        <end position="256"/>
    </location>
</feature>
<dbReference type="InterPro" id="IPR040183">
    <property type="entry name" value="THUMPD1-like"/>
</dbReference>
<accession>A0A9W9VNE4</accession>
<dbReference type="SUPFAM" id="SSF143437">
    <property type="entry name" value="THUMP domain-like"/>
    <property type="match status" value="1"/>
</dbReference>
<sequence length="290" mass="32593">MFSSQQPLTLPLQHGDMLSPTASVRLSAGPPPKQRINVDTGDAGIFITCDMGKEGKCKAEVLDIISQIFEDSMKKNQEEQEDSDDDDDDDEDIEAQIQRELAGLKPADDKTDKSKRRPVEVTRLEMPCVLFARVDSSIDPVQLVHRLCTEAQENPNTKRSRYIKRMTPVVSIRKTLSVELEPFIKEMLKPHFHSGGGPKKFAIRPSIRGNNKFKRDEVIKTIAELVGPEHSVDLTNYDVTILFEISQNLMGMSVVESDYDRLKRYNLAEIYDPSPKKAEKTDSSGAQAKS</sequence>
<dbReference type="FunFam" id="3.30.2300.10:FF:000001">
    <property type="entry name" value="THUMP domain-containing protein 1"/>
    <property type="match status" value="1"/>
</dbReference>
<protein>
    <recommendedName>
        <fullName evidence="2">THUMP domain-containing protein</fullName>
    </recommendedName>
</protein>
<dbReference type="PROSITE" id="PS51165">
    <property type="entry name" value="THUMP"/>
    <property type="match status" value="1"/>
</dbReference>
<evidence type="ECO:0000313" key="3">
    <source>
        <dbReference type="EMBL" id="KAJ5386336.1"/>
    </source>
</evidence>
<dbReference type="CDD" id="cd11717">
    <property type="entry name" value="THUMP_THUMPD1_like"/>
    <property type="match status" value="1"/>
</dbReference>
<reference evidence="3" key="1">
    <citation type="submission" date="2022-12" db="EMBL/GenBank/DDBJ databases">
        <authorList>
            <person name="Petersen C."/>
        </authorList>
    </citation>
    <scope>NUCLEOTIDE SEQUENCE</scope>
    <source>
        <strain evidence="3">IBT 29677</strain>
    </source>
</reference>
<dbReference type="PANTHER" id="PTHR13452:SF10">
    <property type="entry name" value="THUMP DOMAIN-CONTAINING PROTEIN 1"/>
    <property type="match status" value="1"/>
</dbReference>
<keyword evidence="1" id="KW-0694">RNA-binding</keyword>
<dbReference type="PANTHER" id="PTHR13452">
    <property type="entry name" value="THUMP DOMAIN CONTAINING PROTEIN 1-RELATED"/>
    <property type="match status" value="1"/>
</dbReference>
<reference evidence="3" key="2">
    <citation type="journal article" date="2023" name="IMA Fungus">
        <title>Comparative genomic study of the Penicillium genus elucidates a diverse pangenome and 15 lateral gene transfer events.</title>
        <authorList>
            <person name="Petersen C."/>
            <person name="Sorensen T."/>
            <person name="Nielsen M.R."/>
            <person name="Sondergaard T.E."/>
            <person name="Sorensen J.L."/>
            <person name="Fitzpatrick D.A."/>
            <person name="Frisvad J.C."/>
            <person name="Nielsen K.L."/>
        </authorList>
    </citation>
    <scope>NUCLEOTIDE SEQUENCE</scope>
    <source>
        <strain evidence="3">IBT 29677</strain>
    </source>
</reference>
<organism evidence="3 4">
    <name type="scientific">Penicillium cosmopolitanum</name>
    <dbReference type="NCBI Taxonomy" id="1131564"/>
    <lineage>
        <taxon>Eukaryota</taxon>
        <taxon>Fungi</taxon>
        <taxon>Dikarya</taxon>
        <taxon>Ascomycota</taxon>
        <taxon>Pezizomycotina</taxon>
        <taxon>Eurotiomycetes</taxon>
        <taxon>Eurotiomycetidae</taxon>
        <taxon>Eurotiales</taxon>
        <taxon>Aspergillaceae</taxon>
        <taxon>Penicillium</taxon>
    </lineage>
</organism>
<dbReference type="OrthoDB" id="367221at2759"/>
<dbReference type="SMART" id="SM00981">
    <property type="entry name" value="THUMP"/>
    <property type="match status" value="1"/>
</dbReference>
<gene>
    <name evidence="3" type="ORF">N7509_008877</name>
</gene>
<dbReference type="GO" id="GO:0003723">
    <property type="term" value="F:RNA binding"/>
    <property type="evidence" value="ECO:0007669"/>
    <property type="project" value="UniProtKB-UniRule"/>
</dbReference>
<dbReference type="GO" id="GO:0006400">
    <property type="term" value="P:tRNA modification"/>
    <property type="evidence" value="ECO:0007669"/>
    <property type="project" value="InterPro"/>
</dbReference>
<dbReference type="GeneID" id="81372494"/>
<proteinExistence type="predicted"/>
<evidence type="ECO:0000259" key="2">
    <source>
        <dbReference type="PROSITE" id="PS51165"/>
    </source>
</evidence>
<evidence type="ECO:0000313" key="4">
    <source>
        <dbReference type="Proteomes" id="UP001147747"/>
    </source>
</evidence>